<evidence type="ECO:0000256" key="1">
    <source>
        <dbReference type="ARBA" id="ARBA00002856"/>
    </source>
</evidence>
<dbReference type="SUPFAM" id="SSF48498">
    <property type="entry name" value="Tetracyclin repressor-like, C-terminal domain"/>
    <property type="match status" value="1"/>
</dbReference>
<dbReference type="GO" id="GO:0000976">
    <property type="term" value="F:transcription cis-regulatory region binding"/>
    <property type="evidence" value="ECO:0007669"/>
    <property type="project" value="TreeGrafter"/>
</dbReference>
<dbReference type="Gene3D" id="1.10.10.60">
    <property type="entry name" value="Homeodomain-like"/>
    <property type="match status" value="1"/>
</dbReference>
<dbReference type="Pfam" id="PF00440">
    <property type="entry name" value="TetR_N"/>
    <property type="match status" value="1"/>
</dbReference>
<feature type="domain" description="HTH tetR-type" evidence="7">
    <location>
        <begin position="4"/>
        <end position="64"/>
    </location>
</feature>
<dbReference type="Gene3D" id="1.10.357.10">
    <property type="entry name" value="Tetracycline Repressor, domain 2"/>
    <property type="match status" value="1"/>
</dbReference>
<dbReference type="InterPro" id="IPR036271">
    <property type="entry name" value="Tet_transcr_reg_TetR-rel_C_sf"/>
</dbReference>
<dbReference type="InterPro" id="IPR009057">
    <property type="entry name" value="Homeodomain-like_sf"/>
</dbReference>
<evidence type="ECO:0000259" key="7">
    <source>
        <dbReference type="PROSITE" id="PS50977"/>
    </source>
</evidence>
<evidence type="ECO:0000256" key="6">
    <source>
        <dbReference type="PROSITE-ProRule" id="PRU00335"/>
    </source>
</evidence>
<dbReference type="PRINTS" id="PR00400">
    <property type="entry name" value="TETREPRESSOR"/>
</dbReference>
<name>A0A0R0AE57_9GAMM</name>
<evidence type="ECO:0000256" key="5">
    <source>
        <dbReference type="ARBA" id="ARBA00023163"/>
    </source>
</evidence>
<dbReference type="STRING" id="676599.ARC20_00730"/>
<reference evidence="8 9" key="1">
    <citation type="submission" date="2015-10" db="EMBL/GenBank/DDBJ databases">
        <title>Genome sequencing and analysis of members of genus Stenotrophomonas.</title>
        <authorList>
            <person name="Patil P.P."/>
            <person name="Midha S."/>
            <person name="Patil P.B."/>
        </authorList>
    </citation>
    <scope>NUCLEOTIDE SEQUENCE [LARGE SCALE GENOMIC DNA]</scope>
    <source>
        <strain evidence="8 9">JCM 16536</strain>
    </source>
</reference>
<dbReference type="GO" id="GO:0046677">
    <property type="term" value="P:response to antibiotic"/>
    <property type="evidence" value="ECO:0007669"/>
    <property type="project" value="InterPro"/>
</dbReference>
<gene>
    <name evidence="8" type="ORF">ARC20_00730</name>
</gene>
<dbReference type="InterPro" id="IPR001647">
    <property type="entry name" value="HTH_TetR"/>
</dbReference>
<proteinExistence type="predicted"/>
<comment type="caution">
    <text evidence="8">The sequence shown here is derived from an EMBL/GenBank/DDBJ whole genome shotgun (WGS) entry which is preliminary data.</text>
</comment>
<dbReference type="GO" id="GO:0003700">
    <property type="term" value="F:DNA-binding transcription factor activity"/>
    <property type="evidence" value="ECO:0007669"/>
    <property type="project" value="TreeGrafter"/>
</dbReference>
<keyword evidence="9" id="KW-1185">Reference proteome</keyword>
<feature type="DNA-binding region" description="H-T-H motif" evidence="6">
    <location>
        <begin position="27"/>
        <end position="46"/>
    </location>
</feature>
<keyword evidence="2" id="KW-0678">Repressor</keyword>
<comment type="function">
    <text evidence="1">TetR is the repressor of the tetracycline resistance element; its N-terminal region forms a helix-turn-helix structure and binds DNA. Binding of tetracycline to TetR reduces the repressor affinity for the tetracycline resistance gene (tetA) promoter operator sites.</text>
</comment>
<dbReference type="PANTHER" id="PTHR30055">
    <property type="entry name" value="HTH-TYPE TRANSCRIPTIONAL REGULATOR RUTR"/>
    <property type="match status" value="1"/>
</dbReference>
<sequence length="214" mass="23650">MRKAIGRDQIVASAFRLLDEAGLEGVSLRKVACQLGIRAPSLYWHFKSKQALVDAMADALIHDVARDVPAGQSWRETLLQLAHEFRRAFKAHRDGARVYAGTYLATENVMRVAEVTISSLAQAGATIDFAATTAMDLIYYVLGFVIEEQSLPENGAGMEEVEATFLAMAEARFPYCWQARHFLTEPDLERRFVQGVGLLLDGVALRLPPPADGR</sequence>
<evidence type="ECO:0000256" key="3">
    <source>
        <dbReference type="ARBA" id="ARBA00023015"/>
    </source>
</evidence>
<evidence type="ECO:0000313" key="9">
    <source>
        <dbReference type="Proteomes" id="UP000051802"/>
    </source>
</evidence>
<keyword evidence="4 6" id="KW-0238">DNA-binding</keyword>
<protein>
    <submittedName>
        <fullName evidence="8">TetR family transcriptional regulator</fullName>
    </submittedName>
</protein>
<dbReference type="InterPro" id="IPR003012">
    <property type="entry name" value="Tet_transcr_reg_TetR"/>
</dbReference>
<keyword evidence="3" id="KW-0805">Transcription regulation</keyword>
<evidence type="ECO:0000313" key="8">
    <source>
        <dbReference type="EMBL" id="KRG43264.1"/>
    </source>
</evidence>
<dbReference type="Pfam" id="PF02909">
    <property type="entry name" value="TetR_C_1"/>
    <property type="match status" value="1"/>
</dbReference>
<dbReference type="PROSITE" id="PS50977">
    <property type="entry name" value="HTH_TETR_2"/>
    <property type="match status" value="1"/>
</dbReference>
<dbReference type="InterPro" id="IPR050109">
    <property type="entry name" value="HTH-type_TetR-like_transc_reg"/>
</dbReference>
<accession>A0A0R0AE57</accession>
<dbReference type="Proteomes" id="UP000051802">
    <property type="component" value="Unassembled WGS sequence"/>
</dbReference>
<dbReference type="OrthoDB" id="4541465at2"/>
<dbReference type="SUPFAM" id="SSF46689">
    <property type="entry name" value="Homeodomain-like"/>
    <property type="match status" value="1"/>
</dbReference>
<dbReference type="PANTHER" id="PTHR30055:SF151">
    <property type="entry name" value="TRANSCRIPTIONAL REGULATORY PROTEIN"/>
    <property type="match status" value="1"/>
</dbReference>
<dbReference type="AlphaFoldDB" id="A0A0R0AE57"/>
<organism evidence="8 9">
    <name type="scientific">Stenotrophomonas panacihumi</name>
    <dbReference type="NCBI Taxonomy" id="676599"/>
    <lineage>
        <taxon>Bacteria</taxon>
        <taxon>Pseudomonadati</taxon>
        <taxon>Pseudomonadota</taxon>
        <taxon>Gammaproteobacteria</taxon>
        <taxon>Lysobacterales</taxon>
        <taxon>Lysobacteraceae</taxon>
        <taxon>Stenotrophomonas</taxon>
    </lineage>
</organism>
<dbReference type="PRINTS" id="PR00455">
    <property type="entry name" value="HTHTETR"/>
</dbReference>
<dbReference type="InterPro" id="IPR004111">
    <property type="entry name" value="Repressor_TetR_C"/>
</dbReference>
<dbReference type="EMBL" id="LLXU01000076">
    <property type="protein sequence ID" value="KRG43264.1"/>
    <property type="molecule type" value="Genomic_DNA"/>
</dbReference>
<dbReference type="GO" id="GO:0045892">
    <property type="term" value="P:negative regulation of DNA-templated transcription"/>
    <property type="evidence" value="ECO:0007669"/>
    <property type="project" value="InterPro"/>
</dbReference>
<evidence type="ECO:0000256" key="2">
    <source>
        <dbReference type="ARBA" id="ARBA00022491"/>
    </source>
</evidence>
<keyword evidence="5" id="KW-0804">Transcription</keyword>
<evidence type="ECO:0000256" key="4">
    <source>
        <dbReference type="ARBA" id="ARBA00023125"/>
    </source>
</evidence>